<dbReference type="Pfam" id="PF05071">
    <property type="entry name" value="NDUFA12"/>
    <property type="match status" value="1"/>
</dbReference>
<dbReference type="Proteomes" id="UP001334248">
    <property type="component" value="Unassembled WGS sequence"/>
</dbReference>
<sequence length="201" mass="23283">MSTLSNLWLKWKSLRLPWRRTFLAGRDLHGNTYWEFRSPSSPTRMRRIVKAASGSHIHHSDIQALVSPLWHQWLRHTRADAPSMQEQEGDVTRQIQLKEGARLADARWESKKRYIETPAREKDEGVTGTRGHEAQRRVSEEVRRGMERGLGGRPEEVVGDVKKAEQKPDPWEVERQKQKNTASNPGGGFQPEAWTPPPRRR</sequence>
<dbReference type="InterPro" id="IPR007763">
    <property type="entry name" value="NDUFA12"/>
</dbReference>
<gene>
    <name evidence="3" type="ORF">PMZ80_006901</name>
</gene>
<dbReference type="RefSeq" id="XP_064728576.1">
    <property type="nucleotide sequence ID" value="XM_064875311.1"/>
</dbReference>
<evidence type="ECO:0008006" key="5">
    <source>
        <dbReference type="Google" id="ProtNLM"/>
    </source>
</evidence>
<accession>A0ABR0RIM8</accession>
<feature type="compositionally biased region" description="Basic and acidic residues" evidence="2">
    <location>
        <begin position="114"/>
        <end position="147"/>
    </location>
</feature>
<organism evidence="3 4">
    <name type="scientific">Knufia obscura</name>
    <dbReference type="NCBI Taxonomy" id="1635080"/>
    <lineage>
        <taxon>Eukaryota</taxon>
        <taxon>Fungi</taxon>
        <taxon>Dikarya</taxon>
        <taxon>Ascomycota</taxon>
        <taxon>Pezizomycotina</taxon>
        <taxon>Eurotiomycetes</taxon>
        <taxon>Chaetothyriomycetidae</taxon>
        <taxon>Chaetothyriales</taxon>
        <taxon>Trichomeriaceae</taxon>
        <taxon>Knufia</taxon>
    </lineage>
</organism>
<dbReference type="InterPro" id="IPR052618">
    <property type="entry name" value="ComplexI_NDUFA12"/>
</dbReference>
<feature type="region of interest" description="Disordered" evidence="2">
    <location>
        <begin position="114"/>
        <end position="201"/>
    </location>
</feature>
<reference evidence="3 4" key="1">
    <citation type="journal article" date="2023" name="Res Sq">
        <title>Genomic and morphological characterization of Knufia obscura isolated from the Mars 2020 spacecraft assembly facility.</title>
        <authorList>
            <person name="Chander A.M."/>
            <person name="Teixeira M.M."/>
            <person name="Singh N.K."/>
            <person name="Williams M.P."/>
            <person name="Parker C.W."/>
            <person name="Leo P."/>
            <person name="Stajich J.E."/>
            <person name="Torok T."/>
            <person name="Tighe S."/>
            <person name="Mason C.E."/>
            <person name="Venkateswaran K."/>
        </authorList>
    </citation>
    <scope>NUCLEOTIDE SEQUENCE [LARGE SCALE GENOMIC DNA]</scope>
    <source>
        <strain evidence="3 4">CCFEE 5817</strain>
    </source>
</reference>
<evidence type="ECO:0000313" key="4">
    <source>
        <dbReference type="Proteomes" id="UP001334248"/>
    </source>
</evidence>
<evidence type="ECO:0000256" key="2">
    <source>
        <dbReference type="SAM" id="MobiDB-lite"/>
    </source>
</evidence>
<dbReference type="EMBL" id="JAVHJV010000008">
    <property type="protein sequence ID" value="KAK5940486.1"/>
    <property type="molecule type" value="Genomic_DNA"/>
</dbReference>
<evidence type="ECO:0000313" key="3">
    <source>
        <dbReference type="EMBL" id="KAK5940486.1"/>
    </source>
</evidence>
<name>A0ABR0RIM8_9EURO</name>
<evidence type="ECO:0000256" key="1">
    <source>
        <dbReference type="ARBA" id="ARBA00007355"/>
    </source>
</evidence>
<dbReference type="PANTHER" id="PTHR32470:SF2">
    <property type="entry name" value="NADH DEHYDROGENASE [UBIQUINONE] 1 ALPHA SUBCOMPLEX ASSEMBLY FACTOR 2"/>
    <property type="match status" value="1"/>
</dbReference>
<dbReference type="PANTHER" id="PTHR32470">
    <property type="entry name" value="ADH DEHYDROGENASE [UBIQUINONE] 1 ALPHA SUBCOMPLEX ASSEMBLY FACTOR 2"/>
    <property type="match status" value="1"/>
</dbReference>
<keyword evidence="4" id="KW-1185">Reference proteome</keyword>
<proteinExistence type="inferred from homology"/>
<feature type="compositionally biased region" description="Basic and acidic residues" evidence="2">
    <location>
        <begin position="153"/>
        <end position="177"/>
    </location>
</feature>
<comment type="caution">
    <text evidence="3">The sequence shown here is derived from an EMBL/GenBank/DDBJ whole genome shotgun (WGS) entry which is preliminary data.</text>
</comment>
<dbReference type="GeneID" id="90000350"/>
<protein>
    <recommendedName>
        <fullName evidence="5">NADH dehydrogenase [ubiquinone] 1 alpha subcomplex subunit</fullName>
    </recommendedName>
</protein>
<comment type="similarity">
    <text evidence="1">Belongs to the complex I NDUFA12 subunit family.</text>
</comment>